<dbReference type="OrthoDB" id="27078at10239"/>
<reference evidence="1 2" key="1">
    <citation type="journal article" date="2015" name="Genome Announc.">
        <title>Complete Genome Sequence of Citrobacter freundii Myophage Merlin.</title>
        <authorList>
            <person name="LeSage K.C."/>
            <person name="Hargrove E.C."/>
            <person name="Cahill J.L."/>
            <person name="Rasche E.S."/>
            <person name="Kuty Everett G.F."/>
        </authorList>
    </citation>
    <scope>NUCLEOTIDE SEQUENCE [LARGE SCALE GENOMIC DNA]</scope>
</reference>
<dbReference type="RefSeq" id="YP_009203774.1">
    <property type="nucleotide sequence ID" value="NC_028857.1"/>
</dbReference>
<gene>
    <name evidence="1" type="ORF">CPT_Merlin60</name>
</gene>
<accession>A0A0K1LMG5</accession>
<evidence type="ECO:0000313" key="1">
    <source>
        <dbReference type="EMBL" id="AKU43706.1"/>
    </source>
</evidence>
<dbReference type="KEGG" id="vg:26647974"/>
<name>A0A0K1LMG5_9CAUD</name>
<keyword evidence="2" id="KW-1185">Reference proteome</keyword>
<proteinExistence type="predicted"/>
<protein>
    <submittedName>
        <fullName evidence="1">Uncharacterized protein</fullName>
    </submittedName>
</protein>
<organism evidence="1 2">
    <name type="scientific">Citrobacter phage Merlin</name>
    <dbReference type="NCBI Taxonomy" id="1675602"/>
    <lineage>
        <taxon>Viruses</taxon>
        <taxon>Duplodnaviria</taxon>
        <taxon>Heunggongvirae</taxon>
        <taxon>Uroviricota</taxon>
        <taxon>Caudoviricetes</taxon>
        <taxon>Pantevenvirales</taxon>
        <taxon>Straboviridae</taxon>
        <taxon>Tevenvirinae</taxon>
        <taxon>Moonvirus</taxon>
        <taxon>Moonvirus merlin</taxon>
    </lineage>
</organism>
<dbReference type="EMBL" id="KT001915">
    <property type="protein sequence ID" value="AKU43706.1"/>
    <property type="molecule type" value="Genomic_DNA"/>
</dbReference>
<dbReference type="GeneID" id="26647974"/>
<sequence length="112" mass="13214">MEQIHVGGTDFLVAVVIHPVDNQNEFKYDVTVRHYQFDRIKHVDIIALRKEYDKVGYTGELKLVLKQGYEEDYPCSSFINNPAFFSSMTEEERDEFIDRVNKSKIPEILRKK</sequence>
<evidence type="ECO:0000313" key="2">
    <source>
        <dbReference type="Proteomes" id="UP000204280"/>
    </source>
</evidence>
<dbReference type="Proteomes" id="UP000204280">
    <property type="component" value="Segment"/>
</dbReference>